<dbReference type="AlphaFoldDB" id="A0A3N4MLJ3"/>
<name>A0A3N4MLJ3_9BACT</name>
<organism evidence="2 3">
    <name type="scientific">Chitinophaga barathri</name>
    <dbReference type="NCBI Taxonomy" id="1647451"/>
    <lineage>
        <taxon>Bacteria</taxon>
        <taxon>Pseudomonadati</taxon>
        <taxon>Bacteroidota</taxon>
        <taxon>Chitinophagia</taxon>
        <taxon>Chitinophagales</taxon>
        <taxon>Chitinophagaceae</taxon>
        <taxon>Chitinophaga</taxon>
    </lineage>
</organism>
<accession>A0A3N4MLJ3</accession>
<dbReference type="Proteomes" id="UP000279089">
    <property type="component" value="Unassembled WGS sequence"/>
</dbReference>
<evidence type="ECO:0000256" key="1">
    <source>
        <dbReference type="SAM" id="SignalP"/>
    </source>
</evidence>
<feature type="chain" id="PRO_5018133137" evidence="1">
    <location>
        <begin position="20"/>
        <end position="170"/>
    </location>
</feature>
<reference evidence="3" key="1">
    <citation type="submission" date="2018-11" db="EMBL/GenBank/DDBJ databases">
        <title>Chitinophaga lutea sp.nov., isolate from arsenic contaminated soil.</title>
        <authorList>
            <person name="Zong Y."/>
        </authorList>
    </citation>
    <scope>NUCLEOTIDE SEQUENCE [LARGE SCALE GENOMIC DNA]</scope>
    <source>
        <strain evidence="3">YLT18</strain>
    </source>
</reference>
<evidence type="ECO:0000313" key="2">
    <source>
        <dbReference type="EMBL" id="RPD42936.1"/>
    </source>
</evidence>
<dbReference type="RefSeq" id="WP_123864498.1">
    <property type="nucleotide sequence ID" value="NZ_QXZY01000001.1"/>
</dbReference>
<gene>
    <name evidence="2" type="ORF">EG028_01175</name>
</gene>
<sequence length="170" mass="19342">MKNILLLIIFVTGMSAANAQSLVPKDTPPPGSVMLAWYEGRTPCRELAAELKLGFREECAKRKLSLIFYVDSTSRKPTFFRMGGVGVRSGTGKWSIEKGMPSDSLAIVYRLDFGEAELYLMKGFEQVLFVLDNKKNFLVGNEKYSYTLNRVTEQRSWDKWRELVHRGASF</sequence>
<comment type="caution">
    <text evidence="2">The sequence shown here is derived from an EMBL/GenBank/DDBJ whole genome shotgun (WGS) entry which is preliminary data.</text>
</comment>
<keyword evidence="1" id="KW-0732">Signal</keyword>
<proteinExistence type="predicted"/>
<keyword evidence="3" id="KW-1185">Reference proteome</keyword>
<evidence type="ECO:0000313" key="3">
    <source>
        <dbReference type="Proteomes" id="UP000279089"/>
    </source>
</evidence>
<dbReference type="EMBL" id="RMBX01000001">
    <property type="protein sequence ID" value="RPD42936.1"/>
    <property type="molecule type" value="Genomic_DNA"/>
</dbReference>
<protein>
    <submittedName>
        <fullName evidence="2">Uncharacterized protein</fullName>
    </submittedName>
</protein>
<feature type="signal peptide" evidence="1">
    <location>
        <begin position="1"/>
        <end position="19"/>
    </location>
</feature>